<feature type="domain" description="Aminoacyl-tRNA synthetase class Ia" evidence="8">
    <location>
        <begin position="134"/>
        <end position="794"/>
    </location>
</feature>
<dbReference type="InterPro" id="IPR002301">
    <property type="entry name" value="Ile-tRNA-ligase"/>
</dbReference>
<comment type="caution">
    <text evidence="10">The sequence shown here is derived from an EMBL/GenBank/DDBJ whole genome shotgun (WGS) entry which is preliminary data.</text>
</comment>
<feature type="domain" description="Methionyl/Valyl/Leucyl/Isoleucyl-tRNA synthetase anticodon-binding" evidence="9">
    <location>
        <begin position="864"/>
        <end position="1026"/>
    </location>
</feature>
<dbReference type="SUPFAM" id="SSF52374">
    <property type="entry name" value="Nucleotidylyl transferase"/>
    <property type="match status" value="1"/>
</dbReference>
<dbReference type="PANTHER" id="PTHR42765">
    <property type="entry name" value="SOLEUCYL-TRNA SYNTHETASE"/>
    <property type="match status" value="1"/>
</dbReference>
<proteinExistence type="inferred from homology"/>
<dbReference type="SUPFAM" id="SSF47323">
    <property type="entry name" value="Anticodon-binding domain of a subclass of class I aminoacyl-tRNA synthetases"/>
    <property type="match status" value="1"/>
</dbReference>
<keyword evidence="3" id="KW-0547">Nucleotide-binding</keyword>
<dbReference type="PRINTS" id="PR00984">
    <property type="entry name" value="TRNASYNTHILE"/>
</dbReference>
<evidence type="ECO:0000259" key="9">
    <source>
        <dbReference type="Pfam" id="PF08264"/>
    </source>
</evidence>
<evidence type="ECO:0000313" key="10">
    <source>
        <dbReference type="EMBL" id="KAK0536570.1"/>
    </source>
</evidence>
<dbReference type="GO" id="GO:0000049">
    <property type="term" value="F:tRNA binding"/>
    <property type="evidence" value="ECO:0007669"/>
    <property type="project" value="InterPro"/>
</dbReference>
<protein>
    <recommendedName>
        <fullName evidence="1">isoleucine--tRNA ligase</fullName>
        <ecNumber evidence="1">6.1.1.5</ecNumber>
    </recommendedName>
    <alternativeName>
        <fullName evidence="7">Isoleucyl-tRNA synthetase</fullName>
    </alternativeName>
</protein>
<evidence type="ECO:0000259" key="8">
    <source>
        <dbReference type="Pfam" id="PF00133"/>
    </source>
</evidence>
<dbReference type="InterPro" id="IPR014729">
    <property type="entry name" value="Rossmann-like_a/b/a_fold"/>
</dbReference>
<dbReference type="Pfam" id="PF08264">
    <property type="entry name" value="Anticodon_1"/>
    <property type="match status" value="1"/>
</dbReference>
<dbReference type="InterPro" id="IPR033708">
    <property type="entry name" value="Anticodon_Ile_BEm"/>
</dbReference>
<dbReference type="Pfam" id="PF00133">
    <property type="entry name" value="tRNA-synt_1"/>
    <property type="match status" value="1"/>
</dbReference>
<keyword evidence="2 10" id="KW-0436">Ligase</keyword>
<dbReference type="Gene3D" id="3.40.50.620">
    <property type="entry name" value="HUPs"/>
    <property type="match status" value="2"/>
</dbReference>
<gene>
    <name evidence="10" type="primary">ISM1</name>
    <name evidence="10" type="ORF">OC842_001929</name>
</gene>
<evidence type="ECO:0000256" key="2">
    <source>
        <dbReference type="ARBA" id="ARBA00022598"/>
    </source>
</evidence>
<evidence type="ECO:0000313" key="11">
    <source>
        <dbReference type="Proteomes" id="UP001176521"/>
    </source>
</evidence>
<reference evidence="10" key="1">
    <citation type="journal article" date="2023" name="PhytoFront">
        <title>Draft Genome Resources of Seven Strains of Tilletia horrida, Causal Agent of Kernel Smut of Rice.</title>
        <authorList>
            <person name="Khanal S."/>
            <person name="Antony Babu S."/>
            <person name="Zhou X.G."/>
        </authorList>
    </citation>
    <scope>NUCLEOTIDE SEQUENCE</scope>
    <source>
        <strain evidence="10">TX3</strain>
    </source>
</reference>
<dbReference type="HAMAP" id="MF_02002">
    <property type="entry name" value="Ile_tRNA_synth_type1"/>
    <property type="match status" value="1"/>
</dbReference>
<dbReference type="SUPFAM" id="SSF50677">
    <property type="entry name" value="ValRS/IleRS/LeuRS editing domain"/>
    <property type="match status" value="1"/>
</dbReference>
<dbReference type="GO" id="GO:0005739">
    <property type="term" value="C:mitochondrion"/>
    <property type="evidence" value="ECO:0007669"/>
    <property type="project" value="TreeGrafter"/>
</dbReference>
<dbReference type="GO" id="GO:0006428">
    <property type="term" value="P:isoleucyl-tRNA aminoacylation"/>
    <property type="evidence" value="ECO:0007669"/>
    <property type="project" value="InterPro"/>
</dbReference>
<evidence type="ECO:0000256" key="1">
    <source>
        <dbReference type="ARBA" id="ARBA00013165"/>
    </source>
</evidence>
<keyword evidence="5" id="KW-0648">Protein biosynthesis</keyword>
<dbReference type="Proteomes" id="UP001176521">
    <property type="component" value="Unassembled WGS sequence"/>
</dbReference>
<sequence>MVRRIATEDYWDFRTLTHEQLPPEDDVYQQSRKGMITATATTTRAGIRRRSAPLLLLLPSRLPCVSCACRRGPLRLASTSAANPTPTTPRPDEEQRAAEKRFASTLFLPKTAFDIRANASVREPHFRDRTTTALYHWQAKHNKGPLFILHDGPPYANGSLHTGHAMNKILKDVINRYNVLAGNRVHYMPGWDCHGLPIELKATQSLQKDGKSAKTTVSEESIAPSTQSLDEAALKLRSTAARFALETIETQKAEFSHFGIMADWSKEHTYRTLDRSYEANQLQVFGQMARSGLIYRQYRPVYWSPSTKTALAEAELEYNEAHRSKSAYVRFQLDRVGPALRQALGDLIVGDGDVDLVVWTTTPWTLPANAAVAVHQDLEYVLVRSSGPEARPLLIGKDRLQAISELGLGRVPPKGQSRTPVGDLEVLATIPGGSLLDSSYRHPFLGPTSLSRPILSAAFVTASSGTGLVHCAPAHGADDYELCRDQGLLARDGLFSPVDDDGRYTADVGIPRLVGLDVLGPGGREVMKMLDECGALLSEVPIVHKYPYDWRSKLPVITRATSQWFTNLDRIKASALKALESVTFFPPTGRNRLEAFIRSRSEWCISRQRAWGVPLPVIYDAETDEPLITDSNVAHIARVLAERGTDHWWAGDVEEFVAPEHRAEGKKWRKGRDTVDVWFDSGVSWALLRGLRPQQPHADLYLEGSDQHRGWFQSSLLTAIAVAESTGAEPVAPFARIATHGFVVDEAGKKMSKSIGNVLSPLTIVHGEPKRGWPAYGTDVLRFWVAKSDYAADVPVGPTILKKAGEAMRKLRNSARFMLANLPAGGVGGGPSRWSRMDGDGDVSSPAVVADDLRVRVDEMSMADRYIMQELYRLEKACRAGYEAYDFAQVMRRVTEFASGPLSSLYLDITKDVLYADPADSARRQIILAVLDQVLRTFTSILAPVTPHLAEEIFYFYHGAEKDPEPGHDAGLVGSVFQHGWQGVDDCWNDTAFAVDMERLLKVRDAVLASLESARREGHIKGSLAAGVQLHGPSESTLLRLLQAKENELANFFIVSDVTVSDPSVAPPDQDSSAAWSLSSSVEDVQIVLRPAGGHKCPRCWTYRRLAEEEVCGRCGEALRNGA</sequence>
<dbReference type="NCBIfam" id="TIGR00392">
    <property type="entry name" value="ileS"/>
    <property type="match status" value="1"/>
</dbReference>
<evidence type="ECO:0000256" key="7">
    <source>
        <dbReference type="ARBA" id="ARBA00032665"/>
    </source>
</evidence>
<dbReference type="EMBL" id="JAPDMQ010000074">
    <property type="protein sequence ID" value="KAK0536570.1"/>
    <property type="molecule type" value="Genomic_DNA"/>
</dbReference>
<dbReference type="Gene3D" id="1.10.730.20">
    <property type="match status" value="1"/>
</dbReference>
<evidence type="ECO:0000256" key="4">
    <source>
        <dbReference type="ARBA" id="ARBA00022840"/>
    </source>
</evidence>
<dbReference type="PANTHER" id="PTHR42765:SF1">
    <property type="entry name" value="ISOLEUCINE--TRNA LIGASE, MITOCHONDRIAL"/>
    <property type="match status" value="1"/>
</dbReference>
<name>A0AAN6GE48_9BASI</name>
<dbReference type="InterPro" id="IPR009008">
    <property type="entry name" value="Val/Leu/Ile-tRNA-synth_edit"/>
</dbReference>
<dbReference type="InterPro" id="IPR009080">
    <property type="entry name" value="tRNAsynth_Ia_anticodon-bd"/>
</dbReference>
<keyword evidence="11" id="KW-1185">Reference proteome</keyword>
<dbReference type="GO" id="GO:0004822">
    <property type="term" value="F:isoleucine-tRNA ligase activity"/>
    <property type="evidence" value="ECO:0007669"/>
    <property type="project" value="UniProtKB-EC"/>
</dbReference>
<keyword evidence="6" id="KW-0030">Aminoacyl-tRNA synthetase</keyword>
<accession>A0AAN6GE48</accession>
<dbReference type="GO" id="GO:0005524">
    <property type="term" value="F:ATP binding"/>
    <property type="evidence" value="ECO:0007669"/>
    <property type="project" value="UniProtKB-KW"/>
</dbReference>
<dbReference type="InterPro" id="IPR002300">
    <property type="entry name" value="aa-tRNA-synth_Ia"/>
</dbReference>
<evidence type="ECO:0000256" key="3">
    <source>
        <dbReference type="ARBA" id="ARBA00022741"/>
    </source>
</evidence>
<dbReference type="Gene3D" id="1.10.10.830">
    <property type="entry name" value="Ile-tRNA synthetase CP2 domain-like"/>
    <property type="match status" value="1"/>
</dbReference>
<dbReference type="InterPro" id="IPR050081">
    <property type="entry name" value="Ile-tRNA_ligase"/>
</dbReference>
<dbReference type="GO" id="GO:0032543">
    <property type="term" value="P:mitochondrial translation"/>
    <property type="evidence" value="ECO:0007669"/>
    <property type="project" value="TreeGrafter"/>
</dbReference>
<dbReference type="CDD" id="cd07960">
    <property type="entry name" value="Anticodon_Ia_Ile_BEm"/>
    <property type="match status" value="1"/>
</dbReference>
<dbReference type="InterPro" id="IPR023585">
    <property type="entry name" value="Ile-tRNA-ligase_type1"/>
</dbReference>
<evidence type="ECO:0000256" key="6">
    <source>
        <dbReference type="ARBA" id="ARBA00023146"/>
    </source>
</evidence>
<dbReference type="AlphaFoldDB" id="A0AAN6GE48"/>
<dbReference type="GO" id="GO:0002161">
    <property type="term" value="F:aminoacyl-tRNA deacylase activity"/>
    <property type="evidence" value="ECO:0007669"/>
    <property type="project" value="InterPro"/>
</dbReference>
<evidence type="ECO:0000256" key="5">
    <source>
        <dbReference type="ARBA" id="ARBA00022917"/>
    </source>
</evidence>
<dbReference type="InterPro" id="IPR013155">
    <property type="entry name" value="M/V/L/I-tRNA-synth_anticd-bd"/>
</dbReference>
<dbReference type="Gene3D" id="3.90.740.10">
    <property type="entry name" value="Valyl/Leucyl/Isoleucyl-tRNA synthetase, editing domain"/>
    <property type="match status" value="1"/>
</dbReference>
<keyword evidence="4" id="KW-0067">ATP-binding</keyword>
<organism evidence="10 11">
    <name type="scientific">Tilletia horrida</name>
    <dbReference type="NCBI Taxonomy" id="155126"/>
    <lineage>
        <taxon>Eukaryota</taxon>
        <taxon>Fungi</taxon>
        <taxon>Dikarya</taxon>
        <taxon>Basidiomycota</taxon>
        <taxon>Ustilaginomycotina</taxon>
        <taxon>Exobasidiomycetes</taxon>
        <taxon>Tilletiales</taxon>
        <taxon>Tilletiaceae</taxon>
        <taxon>Tilletia</taxon>
    </lineage>
</organism>
<dbReference type="EC" id="6.1.1.5" evidence="1"/>